<dbReference type="Pfam" id="PF13557">
    <property type="entry name" value="Phenol_MetA_deg"/>
    <property type="match status" value="1"/>
</dbReference>
<evidence type="ECO:0000313" key="2">
    <source>
        <dbReference type="EMBL" id="NDY90363.1"/>
    </source>
</evidence>
<dbReference type="EMBL" id="JAAGOH010000003">
    <property type="protein sequence ID" value="NDY90363.1"/>
    <property type="molecule type" value="Genomic_DNA"/>
</dbReference>
<dbReference type="RefSeq" id="WP_163456218.1">
    <property type="nucleotide sequence ID" value="NZ_JAAGOH010000003.1"/>
</dbReference>
<comment type="caution">
    <text evidence="2">The sequence shown here is derived from an EMBL/GenBank/DDBJ whole genome shotgun (WGS) entry which is preliminary data.</text>
</comment>
<name>A0A7C9TIL7_9BURK</name>
<feature type="signal peptide" evidence="1">
    <location>
        <begin position="1"/>
        <end position="27"/>
    </location>
</feature>
<sequence length="300" mass="31378">MTPRCNTLAALAAVAALAAAALPVAHATEGGGSIYPHGVENYMGGALPPPGTYGIVYGNVYSADRVNDANGHDLNLPGFKVRANVVAPRFVWVTGEKLLGGDLVVHAIAPLVDLSVTTPGGHFHKTGLGDMTVGLGTGFHYSPNLHAVFALDVMLPTGGYDQAEPSIGRNYLAFEPVVAVTRVDPAGLNADIKAGLIVNQRNKDTDVTSGRELHFDYALGWGLANGWVAGVGGYVYQQLNEDQQGGASLSGSKGKALAIGPSVKYDSGKGWFVTAKWQKETTAENRAQGNALWLKAVFPL</sequence>
<feature type="chain" id="PRO_5028932475" description="Phenol degradation protein meta" evidence="1">
    <location>
        <begin position="28"/>
        <end position="300"/>
    </location>
</feature>
<evidence type="ECO:0000313" key="3">
    <source>
        <dbReference type="Proteomes" id="UP000484255"/>
    </source>
</evidence>
<dbReference type="AlphaFoldDB" id="A0A7C9TIL7"/>
<evidence type="ECO:0000256" key="1">
    <source>
        <dbReference type="SAM" id="SignalP"/>
    </source>
</evidence>
<protein>
    <recommendedName>
        <fullName evidence="4">Phenol degradation protein meta</fullName>
    </recommendedName>
</protein>
<organism evidence="2 3">
    <name type="scientific">Ideonella livida</name>
    <dbReference type="NCBI Taxonomy" id="2707176"/>
    <lineage>
        <taxon>Bacteria</taxon>
        <taxon>Pseudomonadati</taxon>
        <taxon>Pseudomonadota</taxon>
        <taxon>Betaproteobacteria</taxon>
        <taxon>Burkholderiales</taxon>
        <taxon>Sphaerotilaceae</taxon>
        <taxon>Ideonella</taxon>
    </lineage>
</organism>
<gene>
    <name evidence="2" type="ORF">G3A44_04035</name>
</gene>
<keyword evidence="3" id="KW-1185">Reference proteome</keyword>
<dbReference type="InterPro" id="IPR025737">
    <property type="entry name" value="FApF"/>
</dbReference>
<proteinExistence type="predicted"/>
<dbReference type="Proteomes" id="UP000484255">
    <property type="component" value="Unassembled WGS sequence"/>
</dbReference>
<evidence type="ECO:0008006" key="4">
    <source>
        <dbReference type="Google" id="ProtNLM"/>
    </source>
</evidence>
<keyword evidence="1" id="KW-0732">Signal</keyword>
<accession>A0A7C9TIL7</accession>
<reference evidence="2 3" key="1">
    <citation type="submission" date="2020-02" db="EMBL/GenBank/DDBJ databases">
        <title>Ideonella bacterium strain TBM-1.</title>
        <authorList>
            <person name="Chen W.-M."/>
        </authorList>
    </citation>
    <scope>NUCLEOTIDE SEQUENCE [LARGE SCALE GENOMIC DNA]</scope>
    <source>
        <strain evidence="2 3">TBM-1</strain>
    </source>
</reference>